<dbReference type="AlphaFoldDB" id="A0A142CXH5"/>
<dbReference type="SUPFAM" id="SSF56235">
    <property type="entry name" value="N-terminal nucleophile aminohydrolases (Ntn hydrolases)"/>
    <property type="match status" value="1"/>
</dbReference>
<proteinExistence type="predicted"/>
<dbReference type="PROSITE" id="PS51278">
    <property type="entry name" value="GATASE_TYPE_2"/>
    <property type="match status" value="1"/>
</dbReference>
<reference evidence="4" key="1">
    <citation type="submission" date="2016-03" db="EMBL/GenBank/DDBJ databases">
        <authorList>
            <person name="Oger P.M."/>
        </authorList>
    </citation>
    <scope>NUCLEOTIDE SEQUENCE [LARGE SCALE GENOMIC DNA]</scope>
    <source>
        <strain evidence="4">OG-1</strain>
    </source>
</reference>
<dbReference type="CDD" id="cd01908">
    <property type="entry name" value="YafJ"/>
    <property type="match status" value="1"/>
</dbReference>
<gene>
    <name evidence="3" type="ORF">A0127_10040</name>
</gene>
<name>A0A142CXH5_9EURY</name>
<sequence length="267" mass="30108">MCRVLFARGKGHDVAPLFDALVKSAQKDPYREKRNKKTQHPDGWGYILLKEENATHYRSVLPVFNDPHAENLLNSLIEDDSEVVLMAHARAASQGGKTLFNVQPFQFSTKHGFSFWFMHNGDLDKEALIWKAGFKGEELVNASDSYVFATYLSKTIDNTTPKEISRRFILGLETTRTTLNTGTLFLLPDGSWSAFITSYMVNKYAHSLDDWNYARLIELKNNGLYAVASSTLELYHEARWKTLNNGTAISISGDKLERFSLGDACGP</sequence>
<dbReference type="STRING" id="53952.A0127_10040"/>
<evidence type="ECO:0000256" key="1">
    <source>
        <dbReference type="ARBA" id="ARBA00022962"/>
    </source>
</evidence>
<dbReference type="Pfam" id="PF13230">
    <property type="entry name" value="GATase_4"/>
    <property type="match status" value="1"/>
</dbReference>
<feature type="domain" description="Glutamine amidotransferase type-2" evidence="2">
    <location>
        <begin position="2"/>
        <end position="267"/>
    </location>
</feature>
<evidence type="ECO:0000313" key="3">
    <source>
        <dbReference type="EMBL" id="AMQ19477.1"/>
    </source>
</evidence>
<evidence type="ECO:0000259" key="2">
    <source>
        <dbReference type="PROSITE" id="PS51278"/>
    </source>
</evidence>
<protein>
    <recommendedName>
        <fullName evidence="2">Glutamine amidotransferase type-2 domain-containing protein</fullName>
    </recommendedName>
</protein>
<dbReference type="Gene3D" id="3.60.20.10">
    <property type="entry name" value="Glutamine Phosphoribosylpyrophosphate, subunit 1, domain 1"/>
    <property type="match status" value="1"/>
</dbReference>
<dbReference type="InterPro" id="IPR029055">
    <property type="entry name" value="Ntn_hydrolases_N"/>
</dbReference>
<dbReference type="Proteomes" id="UP000073604">
    <property type="component" value="Chromosome"/>
</dbReference>
<dbReference type="InterPro" id="IPR017932">
    <property type="entry name" value="GATase_2_dom"/>
</dbReference>
<accession>A0A142CXH5</accession>
<dbReference type="PANTHER" id="PTHR42824:SF1">
    <property type="entry name" value="GLUTAMINE AMIDOTRANSFERASE YAFJ-RELATED"/>
    <property type="match status" value="1"/>
</dbReference>
<dbReference type="EMBL" id="CP014750">
    <property type="protein sequence ID" value="AMQ19477.1"/>
    <property type="molecule type" value="Genomic_DNA"/>
</dbReference>
<organism evidence="3 4">
    <name type="scientific">Thermococcus peptonophilus</name>
    <dbReference type="NCBI Taxonomy" id="53952"/>
    <lineage>
        <taxon>Archaea</taxon>
        <taxon>Methanobacteriati</taxon>
        <taxon>Methanobacteriota</taxon>
        <taxon>Thermococci</taxon>
        <taxon>Thermococcales</taxon>
        <taxon>Thermococcaceae</taxon>
        <taxon>Thermococcus</taxon>
    </lineage>
</organism>
<evidence type="ECO:0000313" key="4">
    <source>
        <dbReference type="Proteomes" id="UP000073604"/>
    </source>
</evidence>
<keyword evidence="1" id="KW-0315">Glutamine amidotransferase</keyword>
<dbReference type="KEGG" id="tpep:A0127_10040"/>
<dbReference type="InterPro" id="IPR026869">
    <property type="entry name" value="EgtC-like"/>
</dbReference>
<dbReference type="PANTHER" id="PTHR42824">
    <property type="entry name" value="GLUTAMINE AMIDOTRANSFERASE"/>
    <property type="match status" value="1"/>
</dbReference>
<keyword evidence="4" id="KW-1185">Reference proteome</keyword>